<keyword evidence="1" id="KW-1133">Transmembrane helix</keyword>
<proteinExistence type="predicted"/>
<evidence type="ECO:0000313" key="3">
    <source>
        <dbReference type="Proteomes" id="UP000284123"/>
    </source>
</evidence>
<gene>
    <name evidence="2" type="ORF">FAM6012_01522</name>
</gene>
<accession>A0A8B3GTH2</accession>
<feature type="transmembrane region" description="Helical" evidence="1">
    <location>
        <begin position="285"/>
        <end position="305"/>
    </location>
</feature>
<feature type="transmembrane region" description="Helical" evidence="1">
    <location>
        <begin position="405"/>
        <end position="423"/>
    </location>
</feature>
<organism evidence="2 3">
    <name type="scientific">Lacticaseibacillus paracasei</name>
    <name type="common">Lactobacillus paracasei</name>
    <dbReference type="NCBI Taxonomy" id="1597"/>
    <lineage>
        <taxon>Bacteria</taxon>
        <taxon>Bacillati</taxon>
        <taxon>Bacillota</taxon>
        <taxon>Bacilli</taxon>
        <taxon>Lactobacillales</taxon>
        <taxon>Lactobacillaceae</taxon>
        <taxon>Lacticaseibacillus</taxon>
    </lineage>
</organism>
<feature type="transmembrane region" description="Helical" evidence="1">
    <location>
        <begin position="93"/>
        <end position="114"/>
    </location>
</feature>
<keyword evidence="1" id="KW-0812">Transmembrane</keyword>
<feature type="transmembrane region" description="Helical" evidence="1">
    <location>
        <begin position="372"/>
        <end position="393"/>
    </location>
</feature>
<feature type="transmembrane region" description="Helical" evidence="1">
    <location>
        <begin position="59"/>
        <end position="81"/>
    </location>
</feature>
<dbReference type="AlphaFoldDB" id="A0A8B3GTH2"/>
<dbReference type="EMBL" id="LKGI01000059">
    <property type="protein sequence ID" value="RNE30663.1"/>
    <property type="molecule type" value="Genomic_DNA"/>
</dbReference>
<sequence>MGYNATIEKKRTMHSWEDRISLRKLDLNPSRFSTDFFILLPMAAIFLCRFFMLPNLTAVWFYGWVLFEGIIVFYSMIRLAINFLSEGGKITIFGIENFVLVLLLIIFVIVNLFIHGFNVLAISNSVNWFASIAMLLLIPALLEPINATMKQKLLKKITVILNFYFWLNVPLIFLEGFGLIPMANKFLGFNSFLPDQTTGLIGFNGTGTVAVFWLLLIACNFTYLKRTHSMLLRANFFIEIILMVYMSMNLNEIKSFVPLTAVLLFFLLAIPSLSQFNFLNFMKGFFGLLLVIIVAMVSYSSFPSLKQSMDKLMMLVSQIISLTSTDPSNERSYIASLIFNNYNGKGSGIGIANLNENTQNIHIHLGMNDFNVLLISSGLLFFILLCLTVASFIGRFSKDLKFFNANVIVILITGYLFLLAVATRPFSDPSIFFFTMLLYLPLQRLNSQILSDRDLKRESLI</sequence>
<feature type="transmembrane region" description="Helical" evidence="1">
    <location>
        <begin position="200"/>
        <end position="223"/>
    </location>
</feature>
<protein>
    <submittedName>
        <fullName evidence="2">Uncharacterized protein</fullName>
    </submittedName>
</protein>
<reference evidence="2 3" key="1">
    <citation type="journal article" date="2018" name="Front. Microbiol.">
        <title>Conversion of Methionine to Cysteine in Lactobacillus paracasei Depends on the Highly Mobile cysK-ctl-cysE Gene Cluster.</title>
        <authorList>
            <person name="Wuthrich D."/>
            <person name="Irmler S."/>
            <person name="Berthoud H."/>
            <person name="Guggenbuhl B."/>
            <person name="Eugster E."/>
            <person name="Bruggmann R."/>
        </authorList>
    </citation>
    <scope>NUCLEOTIDE SEQUENCE [LARGE SCALE GENOMIC DNA]</scope>
    <source>
        <strain evidence="2 3">FAM6012</strain>
    </source>
</reference>
<feature type="transmembrane region" description="Helical" evidence="1">
    <location>
        <begin position="157"/>
        <end position="180"/>
    </location>
</feature>
<feature type="transmembrane region" description="Helical" evidence="1">
    <location>
        <begin position="126"/>
        <end position="145"/>
    </location>
</feature>
<feature type="transmembrane region" description="Helical" evidence="1">
    <location>
        <begin position="32"/>
        <end position="53"/>
    </location>
</feature>
<evidence type="ECO:0000313" key="2">
    <source>
        <dbReference type="EMBL" id="RNE30663.1"/>
    </source>
</evidence>
<feature type="transmembrane region" description="Helical" evidence="1">
    <location>
        <begin position="256"/>
        <end position="273"/>
    </location>
</feature>
<keyword evidence="1" id="KW-0472">Membrane</keyword>
<evidence type="ECO:0000256" key="1">
    <source>
        <dbReference type="SAM" id="Phobius"/>
    </source>
</evidence>
<feature type="transmembrane region" description="Helical" evidence="1">
    <location>
        <begin position="230"/>
        <end position="250"/>
    </location>
</feature>
<comment type="caution">
    <text evidence="2">The sequence shown here is derived from an EMBL/GenBank/DDBJ whole genome shotgun (WGS) entry which is preliminary data.</text>
</comment>
<dbReference type="Proteomes" id="UP000284123">
    <property type="component" value="Unassembled WGS sequence"/>
</dbReference>
<name>A0A8B3GTH2_LACPA</name>